<sequence length="120" mass="12865">MSAPAPTDASATATAAALPQQATPLPSAAVLLQAAKLALAQDNPIRLDYYVETANGSAFMGEDAETKDKMLVKSAEEFTSLIQKTYKVGEDYIVLTENSIYVVSGKLQKRKIQANSLRND</sequence>
<dbReference type="AlphaFoldDB" id="A0A6C0KMC9"/>
<dbReference type="EMBL" id="MN740932">
    <property type="protein sequence ID" value="QHU18443.1"/>
    <property type="molecule type" value="Genomic_DNA"/>
</dbReference>
<proteinExistence type="predicted"/>
<evidence type="ECO:0000313" key="1">
    <source>
        <dbReference type="EMBL" id="QHU18443.1"/>
    </source>
</evidence>
<accession>A0A6C0KMC9</accession>
<reference evidence="1" key="1">
    <citation type="journal article" date="2020" name="Nature">
        <title>Giant virus diversity and host interactions through global metagenomics.</title>
        <authorList>
            <person name="Schulz F."/>
            <person name="Roux S."/>
            <person name="Paez-Espino D."/>
            <person name="Jungbluth S."/>
            <person name="Walsh D.A."/>
            <person name="Denef V.J."/>
            <person name="McMahon K.D."/>
            <person name="Konstantinidis K.T."/>
            <person name="Eloe-Fadrosh E.A."/>
            <person name="Kyrpides N.C."/>
            <person name="Woyke T."/>
        </authorList>
    </citation>
    <scope>NUCLEOTIDE SEQUENCE</scope>
    <source>
        <strain evidence="1">GVMAG-S-3300013006-138</strain>
    </source>
</reference>
<name>A0A6C0KMC9_9ZZZZ</name>
<organism evidence="1">
    <name type="scientific">viral metagenome</name>
    <dbReference type="NCBI Taxonomy" id="1070528"/>
    <lineage>
        <taxon>unclassified sequences</taxon>
        <taxon>metagenomes</taxon>
        <taxon>organismal metagenomes</taxon>
    </lineage>
</organism>
<protein>
    <submittedName>
        <fullName evidence="1">Uncharacterized protein</fullName>
    </submittedName>
</protein>